<dbReference type="AlphaFoldDB" id="A0A672M2V9"/>
<evidence type="ECO:0000256" key="1">
    <source>
        <dbReference type="ARBA" id="ARBA00006692"/>
    </source>
</evidence>
<evidence type="ECO:0000256" key="3">
    <source>
        <dbReference type="ARBA" id="ARBA00022741"/>
    </source>
</evidence>
<dbReference type="InParanoid" id="A0A672M2V9"/>
<dbReference type="FunFam" id="2.60.40.10:FF:000145">
    <property type="entry name" value="Myosin light chain kinase, smooth muscle"/>
    <property type="match status" value="1"/>
</dbReference>
<dbReference type="Proteomes" id="UP000472262">
    <property type="component" value="Unassembled WGS sequence"/>
</dbReference>
<evidence type="ECO:0000259" key="7">
    <source>
        <dbReference type="PROSITE" id="PS50835"/>
    </source>
</evidence>
<dbReference type="InterPro" id="IPR036179">
    <property type="entry name" value="Ig-like_dom_sf"/>
</dbReference>
<comment type="similarity">
    <text evidence="1">Belongs to the protein kinase superfamily. CAMK Ser/Thr protein kinase family.</text>
</comment>
<reference evidence="8" key="1">
    <citation type="submission" date="2025-08" db="UniProtKB">
        <authorList>
            <consortium name="Ensembl"/>
        </authorList>
    </citation>
    <scope>IDENTIFICATION</scope>
</reference>
<evidence type="ECO:0000256" key="2">
    <source>
        <dbReference type="ARBA" id="ARBA00022737"/>
    </source>
</evidence>
<dbReference type="Pfam" id="PF07679">
    <property type="entry name" value="I-set"/>
    <property type="match status" value="2"/>
</dbReference>
<dbReference type="GO" id="GO:0005524">
    <property type="term" value="F:ATP binding"/>
    <property type="evidence" value="ECO:0007669"/>
    <property type="project" value="UniProtKB-KW"/>
</dbReference>
<keyword evidence="4" id="KW-0067">ATP-binding</keyword>
<keyword evidence="3" id="KW-0547">Nucleotide-binding</keyword>
<organism evidence="8 9">
    <name type="scientific">Sinocyclocheilus grahami</name>
    <name type="common">Dianchi golden-line fish</name>
    <name type="synonym">Barbus grahami</name>
    <dbReference type="NCBI Taxonomy" id="75366"/>
    <lineage>
        <taxon>Eukaryota</taxon>
        <taxon>Metazoa</taxon>
        <taxon>Chordata</taxon>
        <taxon>Craniata</taxon>
        <taxon>Vertebrata</taxon>
        <taxon>Euteleostomi</taxon>
        <taxon>Actinopterygii</taxon>
        <taxon>Neopterygii</taxon>
        <taxon>Teleostei</taxon>
        <taxon>Ostariophysi</taxon>
        <taxon>Cypriniformes</taxon>
        <taxon>Cyprinidae</taxon>
        <taxon>Cyprininae</taxon>
        <taxon>Sinocyclocheilus</taxon>
    </lineage>
</organism>
<feature type="compositionally biased region" description="Basic residues" evidence="6">
    <location>
        <begin position="478"/>
        <end position="487"/>
    </location>
</feature>
<feature type="compositionally biased region" description="Polar residues" evidence="6">
    <location>
        <begin position="138"/>
        <end position="150"/>
    </location>
</feature>
<evidence type="ECO:0000313" key="8">
    <source>
        <dbReference type="Ensembl" id="ENSSGRP00000030836.1"/>
    </source>
</evidence>
<dbReference type="InterPro" id="IPR003598">
    <property type="entry name" value="Ig_sub2"/>
</dbReference>
<reference evidence="8" key="2">
    <citation type="submission" date="2025-09" db="UniProtKB">
        <authorList>
            <consortium name="Ensembl"/>
        </authorList>
    </citation>
    <scope>IDENTIFICATION</scope>
</reference>
<feature type="region of interest" description="Disordered" evidence="6">
    <location>
        <begin position="236"/>
        <end position="281"/>
    </location>
</feature>
<name>A0A672M2V9_SINGR</name>
<keyword evidence="5" id="KW-0393">Immunoglobulin domain</keyword>
<dbReference type="InterPro" id="IPR003599">
    <property type="entry name" value="Ig_sub"/>
</dbReference>
<evidence type="ECO:0000256" key="4">
    <source>
        <dbReference type="ARBA" id="ARBA00022840"/>
    </source>
</evidence>
<dbReference type="Ensembl" id="ENSSGRT00000033113.1">
    <property type="protein sequence ID" value="ENSSGRP00000030836.1"/>
    <property type="gene ID" value="ENSSGRG00000017348.1"/>
</dbReference>
<sequence length="741" mass="82172">GLYLFPFPSPAGERMMDVAPDASDRWAAGETTVLEKEALALGSRAPGPQSARQANSREPTGTQIRHLGVEPLIRASRANLSRPVWGSEESVSLASDYYGSTFSLYRGRTFSVPLPCEEVLRESPPQVLPPPSPKIGRSTASPLLSRSGSAPATPLAPRKKVVVPTEYQDTVPGEFEEKIKQPKSSGMSQSSAQDSRPQTPVSEYSRKELTPRPSPKLTRASSKIFEKVRVFEERRRSIDNPEGSISGCSWAGFNRASSIDSDEGGSRLGISRESSKEDLREALKADAAQRRTVFKQRAASLEDRPRYTQKVQDIENKFTEELQRIKKLRSRGRSESPSRNVLEMTLRKVEPRPASPLVKRVVRVQEVPKADDESMHRKTPIEVTLRKLERRPESPLVQGETVAIQECPIQAPPKPPRVSSSSSSEEKMELDVTPLPPAPKLTIPKIIVEEEPMETDTPAETTEKSKKSGIAKEEKPQRSRGRGRRQRPMSPEFESSDDSYVSAGEDPLEAPVFEFPLQDTVAFTGTEVLLKCIISGTPRPEGKSFISANSPTHVVKVEGERHSLLLKWTKPIDAGTYTVTATNEVGEVSKPSQDQRGNLGVPMDVSSPITSDEEYLSPLEEGMDFSSYRGPEPRKIVDTRFKEPPSFQVFFGDQTVIEGQEVKMSVRVSGQPKPMLYWLRDRVTIKTGARHIVRETEEGNFEIIIKSAQKSDSGVYTCKIINEYGTKQCEGKLEVKGKGFS</sequence>
<feature type="region of interest" description="Disordered" evidence="6">
    <location>
        <begin position="41"/>
        <end position="62"/>
    </location>
</feature>
<feature type="compositionally biased region" description="Low complexity" evidence="6">
    <location>
        <begin position="182"/>
        <end position="195"/>
    </location>
</feature>
<keyword evidence="2" id="KW-0677">Repeat</keyword>
<dbReference type="PANTHER" id="PTHR47633:SF8">
    <property type="entry name" value="SPEG NEIGHBOR PROTEIN"/>
    <property type="match status" value="1"/>
</dbReference>
<feature type="region of interest" description="Disordered" evidence="6">
    <location>
        <begin position="392"/>
        <end position="503"/>
    </location>
</feature>
<dbReference type="InterPro" id="IPR013783">
    <property type="entry name" value="Ig-like_fold"/>
</dbReference>
<accession>A0A672M2V9</accession>
<evidence type="ECO:0000256" key="5">
    <source>
        <dbReference type="ARBA" id="ARBA00023319"/>
    </source>
</evidence>
<feature type="compositionally biased region" description="Basic and acidic residues" evidence="6">
    <location>
        <begin position="461"/>
        <end position="477"/>
    </location>
</feature>
<dbReference type="InterPro" id="IPR007110">
    <property type="entry name" value="Ig-like_dom"/>
</dbReference>
<dbReference type="GO" id="GO:0004672">
    <property type="term" value="F:protein kinase activity"/>
    <property type="evidence" value="ECO:0007669"/>
    <property type="project" value="TreeGrafter"/>
</dbReference>
<dbReference type="OMA" id="TPTWPWP"/>
<evidence type="ECO:0000313" key="9">
    <source>
        <dbReference type="Proteomes" id="UP000472262"/>
    </source>
</evidence>
<dbReference type="SMART" id="SM00408">
    <property type="entry name" value="IGc2"/>
    <property type="match status" value="2"/>
</dbReference>
<keyword evidence="9" id="KW-1185">Reference proteome</keyword>
<feature type="domain" description="Ig-like" evidence="7">
    <location>
        <begin position="645"/>
        <end position="734"/>
    </location>
</feature>
<feature type="compositionally biased region" description="Polar residues" evidence="6">
    <location>
        <begin position="50"/>
        <end position="62"/>
    </location>
</feature>
<dbReference type="InterPro" id="IPR013098">
    <property type="entry name" value="Ig_I-set"/>
</dbReference>
<evidence type="ECO:0000256" key="6">
    <source>
        <dbReference type="SAM" id="MobiDB-lite"/>
    </source>
</evidence>
<dbReference type="SMART" id="SM00409">
    <property type="entry name" value="IG"/>
    <property type="match status" value="2"/>
</dbReference>
<dbReference type="PANTHER" id="PTHR47633">
    <property type="entry name" value="IMMUNOGLOBULIN"/>
    <property type="match status" value="1"/>
</dbReference>
<proteinExistence type="inferred from homology"/>
<dbReference type="Gene3D" id="2.60.40.10">
    <property type="entry name" value="Immunoglobulins"/>
    <property type="match status" value="2"/>
</dbReference>
<dbReference type="SUPFAM" id="SSF48726">
    <property type="entry name" value="Immunoglobulin"/>
    <property type="match status" value="2"/>
</dbReference>
<dbReference type="PROSITE" id="PS50835">
    <property type="entry name" value="IG_LIKE"/>
    <property type="match status" value="1"/>
</dbReference>
<protein>
    <recommendedName>
        <fullName evidence="7">Ig-like domain-containing protein</fullName>
    </recommendedName>
</protein>
<feature type="region of interest" description="Disordered" evidence="6">
    <location>
        <begin position="122"/>
        <end position="223"/>
    </location>
</feature>
<feature type="region of interest" description="Disordered" evidence="6">
    <location>
        <begin position="588"/>
        <end position="607"/>
    </location>
</feature>